<dbReference type="AlphaFoldDB" id="A0A6P8P4Z6"/>
<dbReference type="GeneID" id="117345527"/>
<dbReference type="KEGG" id="gsh:117345527"/>
<dbReference type="PANTHER" id="PTHR31635:SF196">
    <property type="entry name" value="REVERSE TRANSCRIPTASE DOMAIN-CONTAINING PROTEIN-RELATED"/>
    <property type="match status" value="1"/>
</dbReference>
<reference evidence="3" key="1">
    <citation type="submission" date="2025-08" db="UniProtKB">
        <authorList>
            <consortium name="RefSeq"/>
        </authorList>
    </citation>
    <scope>IDENTIFICATION</scope>
</reference>
<name>A0A6P8P4Z6_GEOSA</name>
<dbReference type="Proteomes" id="UP000515159">
    <property type="component" value="Chromosome 11"/>
</dbReference>
<evidence type="ECO:0000313" key="3">
    <source>
        <dbReference type="RefSeq" id="XP_033770198.1"/>
    </source>
</evidence>
<keyword evidence="1" id="KW-0732">Signal</keyword>
<protein>
    <submittedName>
        <fullName evidence="3">Uncharacterized protein LOC117345527</fullName>
    </submittedName>
</protein>
<dbReference type="PANTHER" id="PTHR31635">
    <property type="entry name" value="REVERSE TRANSCRIPTASE DOMAIN-CONTAINING PROTEIN-RELATED"/>
    <property type="match status" value="1"/>
</dbReference>
<feature type="signal peptide" evidence="1">
    <location>
        <begin position="1"/>
        <end position="23"/>
    </location>
</feature>
<feature type="chain" id="PRO_5028303551" evidence="1">
    <location>
        <begin position="24"/>
        <end position="457"/>
    </location>
</feature>
<evidence type="ECO:0000256" key="1">
    <source>
        <dbReference type="SAM" id="SignalP"/>
    </source>
</evidence>
<accession>A0A6P8P4Z6</accession>
<proteinExistence type="predicted"/>
<dbReference type="OrthoDB" id="6143068at2759"/>
<evidence type="ECO:0000313" key="2">
    <source>
        <dbReference type="Proteomes" id="UP000515159"/>
    </source>
</evidence>
<keyword evidence="2" id="KW-1185">Reference proteome</keyword>
<dbReference type="InParanoid" id="A0A6P8P4Z6"/>
<gene>
    <name evidence="3" type="primary">LOC117345527</name>
</gene>
<organism evidence="2 3">
    <name type="scientific">Geotrypetes seraphini</name>
    <name type="common">Gaboon caecilian</name>
    <name type="synonym">Caecilia seraphini</name>
    <dbReference type="NCBI Taxonomy" id="260995"/>
    <lineage>
        <taxon>Eukaryota</taxon>
        <taxon>Metazoa</taxon>
        <taxon>Chordata</taxon>
        <taxon>Craniata</taxon>
        <taxon>Vertebrata</taxon>
        <taxon>Euteleostomi</taxon>
        <taxon>Amphibia</taxon>
        <taxon>Gymnophiona</taxon>
        <taxon>Geotrypetes</taxon>
    </lineage>
</organism>
<dbReference type="RefSeq" id="XP_033770198.1">
    <property type="nucleotide sequence ID" value="XM_033914307.1"/>
</dbReference>
<sequence length="457" mass="52998">MMILPQWLYVLQMLPIMLSPAHVSQHNSHLNAYLWQGKRARISLFKLMLPRRKGGLGLLSVSRFNLACQLRHIHDWFCDTKYFSLPEIECYCFKPYHFSYLLHALHLPDLPQLSSHPLLPAMRRAWKSLCRLLKINSRVTSYLPIAGNGDFSPGLDSGPFHRWTSVGLQYISQAIQHTGLPISFTDLTTQFHFPAADWFAYRQLQHYLRNLTPAVLCEENYTKLHEVLGLTAQDLIPLKIYHGLLLDCLGDIDFPTLARKWTVDLQVPITADMIRKGLCLGNALRLSSMEWERNYKFLLRAFYPPKRAHVMGISAEHGCGKCEQPMASFGHMFWTCPLVSAFWLQLVSAVAQLWGCSWRLHPSFLITLQIRFHPPKPGCSAFIKRTILLGRKCVLLQWLSSQPPTIQQWRALMLQQMLLERRDIVDMSAKTGRLFRQCWYSFSLTFTPYVRRQLWDA</sequence>